<feature type="domain" description="Tc1-like transposase DDE" evidence="2">
    <location>
        <begin position="232"/>
        <end position="409"/>
    </location>
</feature>
<protein>
    <submittedName>
        <fullName evidence="3">Transposase DDE domain-containing protein</fullName>
    </submittedName>
</protein>
<dbReference type="Pfam" id="PF13358">
    <property type="entry name" value="DDE_3"/>
    <property type="match status" value="1"/>
</dbReference>
<accession>A0A975GTF2</accession>
<feature type="region of interest" description="Disordered" evidence="1">
    <location>
        <begin position="1"/>
        <end position="30"/>
    </location>
</feature>
<dbReference type="InterPro" id="IPR009057">
    <property type="entry name" value="Homeodomain-like_sf"/>
</dbReference>
<dbReference type="SUPFAM" id="SSF46689">
    <property type="entry name" value="Homeodomain-like"/>
    <property type="match status" value="1"/>
</dbReference>
<evidence type="ECO:0000256" key="1">
    <source>
        <dbReference type="SAM" id="MobiDB-lite"/>
    </source>
</evidence>
<evidence type="ECO:0000313" key="4">
    <source>
        <dbReference type="Proteomes" id="UP000663722"/>
    </source>
</evidence>
<organism evidence="3 4">
    <name type="scientific">Desulfonema magnum</name>
    <dbReference type="NCBI Taxonomy" id="45655"/>
    <lineage>
        <taxon>Bacteria</taxon>
        <taxon>Pseudomonadati</taxon>
        <taxon>Thermodesulfobacteriota</taxon>
        <taxon>Desulfobacteria</taxon>
        <taxon>Desulfobacterales</taxon>
        <taxon>Desulfococcaceae</taxon>
        <taxon>Desulfonema</taxon>
    </lineage>
</organism>
<evidence type="ECO:0000313" key="3">
    <source>
        <dbReference type="EMBL" id="QTA93060.1"/>
    </source>
</evidence>
<dbReference type="AlphaFoldDB" id="A0A975GTF2"/>
<dbReference type="EMBL" id="CP061800">
    <property type="protein sequence ID" value="QTA93060.1"/>
    <property type="molecule type" value="Genomic_DNA"/>
</dbReference>
<dbReference type="Pfam" id="PF13384">
    <property type="entry name" value="HTH_23"/>
    <property type="match status" value="1"/>
</dbReference>
<feature type="compositionally biased region" description="Basic and acidic residues" evidence="1">
    <location>
        <begin position="20"/>
        <end position="30"/>
    </location>
</feature>
<dbReference type="RefSeq" id="WP_207680166.1">
    <property type="nucleotide sequence ID" value="NZ_CP061800.1"/>
</dbReference>
<keyword evidence="4" id="KW-1185">Reference proteome</keyword>
<proteinExistence type="predicted"/>
<reference evidence="3" key="1">
    <citation type="journal article" date="2021" name="Microb. Physiol.">
        <title>Proteogenomic Insights into the Physiology of Marine, Sulfate-Reducing, Filamentous Desulfonema limicola and Desulfonema magnum.</title>
        <authorList>
            <person name="Schnaars V."/>
            <person name="Wohlbrand L."/>
            <person name="Scheve S."/>
            <person name="Hinrichs C."/>
            <person name="Reinhardt R."/>
            <person name="Rabus R."/>
        </authorList>
    </citation>
    <scope>NUCLEOTIDE SEQUENCE</scope>
    <source>
        <strain evidence="3">4be13</strain>
    </source>
</reference>
<name>A0A975GTF2_9BACT</name>
<evidence type="ECO:0000259" key="2">
    <source>
        <dbReference type="Pfam" id="PF13358"/>
    </source>
</evidence>
<dbReference type="GO" id="GO:0003676">
    <property type="term" value="F:nucleic acid binding"/>
    <property type="evidence" value="ECO:0007669"/>
    <property type="project" value="InterPro"/>
</dbReference>
<dbReference type="Proteomes" id="UP000663722">
    <property type="component" value="Chromosome"/>
</dbReference>
<dbReference type="InterPro" id="IPR036397">
    <property type="entry name" value="RNaseH_sf"/>
</dbReference>
<sequence length="438" mass="50170">MFVEGAAENSSSEIPCESVTESREDTEFPMTEKQRDILEQMTRRTACEKRLWERSEIILLHADGMPKKQIAEETETDIKTVRKWCKRWEESQPNLKNAEEAGEKEISPAEYEKKVAEILGDAPRPGAPPRFSPEQVVHIVAIACEVLDDSDGPVSGRTYKDIAREGVSREIVETISPDSVGRFLREAQVKPHKSRYWLNAKYDDEEQFGEEVRAVCDIYRQASELHKQGTHVVCNDEKTGIQALERCHVTHPAEPGGKPERVEYNYERHGTLCLIANLEVATGRIIAPTISPTRTEDDYARHIGRTIDTDPEAKWIFITDNLNTHQSESLAELVARRCSIGTFLGIKGESGILKSMETRKEFLSDPSHRIHFIYTPKHASWLNQVEIWFSVLSRRLIRRGNFSSTEHLRLRMRKFIDFFNETMAKPFKRTYTGRPLAA</sequence>
<dbReference type="InterPro" id="IPR038717">
    <property type="entry name" value="Tc1-like_DDE_dom"/>
</dbReference>
<dbReference type="KEGG" id="dmm:dnm_091550"/>
<dbReference type="Gene3D" id="3.30.420.10">
    <property type="entry name" value="Ribonuclease H-like superfamily/Ribonuclease H"/>
    <property type="match status" value="1"/>
</dbReference>
<gene>
    <name evidence="3" type="ORF">dnm_091550</name>
</gene>